<evidence type="ECO:0000259" key="3">
    <source>
        <dbReference type="PROSITE" id="PS51387"/>
    </source>
</evidence>
<sequence>MQSFAYERAATLAQAIGAAAEPDTAVIAGGTELLNWMKDGITAPRRLVDLNGLSGLDGVAIDDRGLRIGALARMSDLAEHPAIRRDWPAISQALLQSASAQIRTMASIGGNLMQRTRCPYFRAEVDLPCNRRRPGSGCAALAGEDRSAAIFGWTEQCVATHPSDVAVALAALDAVVHVDGPGGPRAIPVTEFHRLPDHGSVRETVLEPGELITAIEVPASAAARRSHYLKLRERASYEFALVSVAVGLDLDGAVIRKARIALGGVAAKPWRLRETEAALQGVTPADEPALRRAVDAGFAEARPLRRNGFKVELAKRAVIRALQIVGGVA</sequence>
<gene>
    <name evidence="4" type="ORF">JF625_19210</name>
</gene>
<evidence type="ECO:0000256" key="1">
    <source>
        <dbReference type="ARBA" id="ARBA00022630"/>
    </source>
</evidence>
<accession>A0A952FMA7</accession>
<reference evidence="4" key="1">
    <citation type="submission" date="2020-06" db="EMBL/GenBank/DDBJ databases">
        <title>Stable isotope informed genome-resolved metagenomics uncovers potential trophic interactions in rhizosphere soil.</title>
        <authorList>
            <person name="Starr E.P."/>
            <person name="Shi S."/>
            <person name="Blazewicz S.J."/>
            <person name="Koch B.J."/>
            <person name="Probst A.J."/>
            <person name="Hungate B.A."/>
            <person name="Pett-Ridge J."/>
            <person name="Firestone M.K."/>
            <person name="Banfield J.F."/>
        </authorList>
    </citation>
    <scope>NUCLEOTIDE SEQUENCE</scope>
    <source>
        <strain evidence="4">YM_69_17</strain>
    </source>
</reference>
<dbReference type="InterPro" id="IPR016166">
    <property type="entry name" value="FAD-bd_PCMH"/>
</dbReference>
<dbReference type="PROSITE" id="PS51387">
    <property type="entry name" value="FAD_PCMH"/>
    <property type="match status" value="1"/>
</dbReference>
<dbReference type="GO" id="GO:0016491">
    <property type="term" value="F:oxidoreductase activity"/>
    <property type="evidence" value="ECO:0007669"/>
    <property type="project" value="InterPro"/>
</dbReference>
<proteinExistence type="predicted"/>
<dbReference type="Proteomes" id="UP000700706">
    <property type="component" value="Unassembled WGS sequence"/>
</dbReference>
<dbReference type="InterPro" id="IPR005107">
    <property type="entry name" value="CO_DH_flav_C"/>
</dbReference>
<dbReference type="AlphaFoldDB" id="A0A952FMA7"/>
<dbReference type="Gene3D" id="3.30.390.50">
    <property type="entry name" value="CO dehydrogenase flavoprotein, C-terminal domain"/>
    <property type="match status" value="1"/>
</dbReference>
<feature type="domain" description="FAD-binding PCMH-type" evidence="3">
    <location>
        <begin position="1"/>
        <end position="222"/>
    </location>
</feature>
<dbReference type="InterPro" id="IPR036318">
    <property type="entry name" value="FAD-bd_PCMH-like_sf"/>
</dbReference>
<dbReference type="GO" id="GO:0071949">
    <property type="term" value="F:FAD binding"/>
    <property type="evidence" value="ECO:0007669"/>
    <property type="project" value="InterPro"/>
</dbReference>
<dbReference type="EMBL" id="JAEKLZ010000264">
    <property type="protein sequence ID" value="MBW8727262.1"/>
    <property type="molecule type" value="Genomic_DNA"/>
</dbReference>
<evidence type="ECO:0000256" key="2">
    <source>
        <dbReference type="ARBA" id="ARBA00022827"/>
    </source>
</evidence>
<name>A0A952FMA7_9PROT</name>
<keyword evidence="1" id="KW-0285">Flavoprotein</keyword>
<dbReference type="Pfam" id="PF00941">
    <property type="entry name" value="FAD_binding_5"/>
    <property type="match status" value="1"/>
</dbReference>
<dbReference type="SUPFAM" id="SSF55447">
    <property type="entry name" value="CO dehydrogenase flavoprotein C-terminal domain-like"/>
    <property type="match status" value="1"/>
</dbReference>
<dbReference type="InterPro" id="IPR002346">
    <property type="entry name" value="Mopterin_DH_FAD-bd"/>
</dbReference>
<dbReference type="InterPro" id="IPR016169">
    <property type="entry name" value="FAD-bd_PCMH_sub2"/>
</dbReference>
<dbReference type="InterPro" id="IPR016167">
    <property type="entry name" value="FAD-bd_PCMH_sub1"/>
</dbReference>
<dbReference type="InterPro" id="IPR036683">
    <property type="entry name" value="CO_DH_flav_C_dom_sf"/>
</dbReference>
<keyword evidence="2" id="KW-0274">FAD</keyword>
<evidence type="ECO:0000313" key="5">
    <source>
        <dbReference type="Proteomes" id="UP000700706"/>
    </source>
</evidence>
<dbReference type="SMART" id="SM01092">
    <property type="entry name" value="CO_deh_flav_C"/>
    <property type="match status" value="1"/>
</dbReference>
<dbReference type="Pfam" id="PF03450">
    <property type="entry name" value="CO_deh_flav_C"/>
    <property type="match status" value="1"/>
</dbReference>
<dbReference type="Gene3D" id="3.30.465.10">
    <property type="match status" value="2"/>
</dbReference>
<dbReference type="PANTHER" id="PTHR42659:SF9">
    <property type="entry name" value="XANTHINE DEHYDROGENASE FAD-BINDING SUBUNIT XDHB-RELATED"/>
    <property type="match status" value="1"/>
</dbReference>
<evidence type="ECO:0000313" key="4">
    <source>
        <dbReference type="EMBL" id="MBW8727262.1"/>
    </source>
</evidence>
<organism evidence="4 5">
    <name type="scientific">Inquilinus limosus</name>
    <dbReference type="NCBI Taxonomy" id="171674"/>
    <lineage>
        <taxon>Bacteria</taxon>
        <taxon>Pseudomonadati</taxon>
        <taxon>Pseudomonadota</taxon>
        <taxon>Alphaproteobacteria</taxon>
        <taxon>Rhodospirillales</taxon>
        <taxon>Rhodospirillaceae</taxon>
        <taxon>Inquilinus</taxon>
    </lineage>
</organism>
<dbReference type="SUPFAM" id="SSF56176">
    <property type="entry name" value="FAD-binding/transporter-associated domain-like"/>
    <property type="match status" value="1"/>
</dbReference>
<protein>
    <submittedName>
        <fullName evidence="4">Xanthine dehydrogenase family protein subunit M</fullName>
    </submittedName>
</protein>
<dbReference type="PANTHER" id="PTHR42659">
    <property type="entry name" value="XANTHINE DEHYDROGENASE SUBUNIT C-RELATED"/>
    <property type="match status" value="1"/>
</dbReference>
<dbReference type="Gene3D" id="3.30.43.10">
    <property type="entry name" value="Uridine Diphospho-n-acetylenolpyruvylglucosamine Reductase, domain 2"/>
    <property type="match status" value="1"/>
</dbReference>
<dbReference type="InterPro" id="IPR051312">
    <property type="entry name" value="Diverse_Substr_Oxidored"/>
</dbReference>
<comment type="caution">
    <text evidence="4">The sequence shown here is derived from an EMBL/GenBank/DDBJ whole genome shotgun (WGS) entry which is preliminary data.</text>
</comment>